<comment type="caution">
    <text evidence="2">The sequence shown here is derived from an EMBL/GenBank/DDBJ whole genome shotgun (WGS) entry which is preliminary data.</text>
</comment>
<evidence type="ECO:0000313" key="2">
    <source>
        <dbReference type="EMBL" id="GAA2620185.1"/>
    </source>
</evidence>
<keyword evidence="3" id="KW-1185">Reference proteome</keyword>
<evidence type="ECO:0008006" key="4">
    <source>
        <dbReference type="Google" id="ProtNLM"/>
    </source>
</evidence>
<organism evidence="2 3">
    <name type="scientific">Streptomyces axinellae</name>
    <dbReference type="NCBI Taxonomy" id="552788"/>
    <lineage>
        <taxon>Bacteria</taxon>
        <taxon>Bacillati</taxon>
        <taxon>Actinomycetota</taxon>
        <taxon>Actinomycetes</taxon>
        <taxon>Kitasatosporales</taxon>
        <taxon>Streptomycetaceae</taxon>
        <taxon>Streptomyces</taxon>
    </lineage>
</organism>
<proteinExistence type="predicted"/>
<name>A0ABP6CNP6_9ACTN</name>
<protein>
    <recommendedName>
        <fullName evidence="4">Bacterial mobilisation domain-containing protein</fullName>
    </recommendedName>
</protein>
<dbReference type="Proteomes" id="UP001501447">
    <property type="component" value="Unassembled WGS sequence"/>
</dbReference>
<sequence>MHDENTPGSRKRRWGLFHRSDRSAASWSERASNEASSALAPAPGEAGDTAGRQGAPELGVGVAEPGVPPIADAPDSDAPHSEMALDAGPAAESPSWREIDAPVLPAMMNRKRTVEKRDQVKNIRFTPTAVRLINAAAEQRGQRFASFVGDAALAAALGTPGLVGSPEDDPMRPLVEAVEAHIKALNRIGTNLNQITAAIHRDTIPEHAHTVLDNVDQAVQHSYRLMDEIMAKGVRHGA</sequence>
<evidence type="ECO:0000313" key="3">
    <source>
        <dbReference type="Proteomes" id="UP001501447"/>
    </source>
</evidence>
<dbReference type="EMBL" id="BAAARJ010000011">
    <property type="protein sequence ID" value="GAA2620185.1"/>
    <property type="molecule type" value="Genomic_DNA"/>
</dbReference>
<dbReference type="RefSeq" id="WP_344567434.1">
    <property type="nucleotide sequence ID" value="NZ_BAAARJ010000011.1"/>
</dbReference>
<feature type="compositionally biased region" description="Polar residues" evidence="1">
    <location>
        <begin position="23"/>
        <end position="36"/>
    </location>
</feature>
<reference evidence="3" key="1">
    <citation type="journal article" date="2019" name="Int. J. Syst. Evol. Microbiol.">
        <title>The Global Catalogue of Microorganisms (GCM) 10K type strain sequencing project: providing services to taxonomists for standard genome sequencing and annotation.</title>
        <authorList>
            <consortium name="The Broad Institute Genomics Platform"/>
            <consortium name="The Broad Institute Genome Sequencing Center for Infectious Disease"/>
            <person name="Wu L."/>
            <person name="Ma J."/>
        </authorList>
    </citation>
    <scope>NUCLEOTIDE SEQUENCE [LARGE SCALE GENOMIC DNA]</scope>
    <source>
        <strain evidence="3">JCM 16373</strain>
    </source>
</reference>
<accession>A0ABP6CNP6</accession>
<evidence type="ECO:0000256" key="1">
    <source>
        <dbReference type="SAM" id="MobiDB-lite"/>
    </source>
</evidence>
<feature type="region of interest" description="Disordered" evidence="1">
    <location>
        <begin position="1"/>
        <end position="94"/>
    </location>
</feature>
<gene>
    <name evidence="2" type="ORF">GCM10009863_37810</name>
</gene>